<accession>A0A4R4JST1</accession>
<gene>
    <name evidence="1" type="primary">tnaC</name>
    <name evidence="1" type="ORF">C5467_12515</name>
</gene>
<sequence length="32" mass="3992">MISIFLHYHFIYSCNIQAWFNVDHRISNYFPN</sequence>
<reference evidence="1 2" key="1">
    <citation type="journal article" date="2019" name="Int. J. Syst. Evol. Microbiol.">
        <title>Photorhabdus khanii subsp. guanajuatensis subsp. nov., isolated from Heterorhabditis atacamensis, and Photorhabdus luminescens subsp. mexicana subsp. nov., isolated from Heterorhabditis mexicana entomopathogenic nematodes.</title>
        <authorList>
            <person name="Machado R.A.R."/>
            <person name="Bruno P."/>
            <person name="Arce C.C.M."/>
            <person name="Liechti N."/>
            <person name="Kohler A."/>
            <person name="Bernal J."/>
            <person name="Bruggmann R."/>
            <person name="Turlings T.C.J."/>
        </authorList>
    </citation>
    <scope>NUCLEOTIDE SEQUENCE [LARGE SCALE GENOMIC DNA]</scope>
    <source>
        <strain evidence="1 2">MEX20-17</strain>
    </source>
</reference>
<comment type="caution">
    <text evidence="1">The sequence shown here is derived from an EMBL/GenBank/DDBJ whole genome shotgun (WGS) entry which is preliminary data.</text>
</comment>
<dbReference type="RefSeq" id="WP_071993008.1">
    <property type="nucleotide sequence ID" value="NZ_CAWOJO010000019.1"/>
</dbReference>
<proteinExistence type="predicted"/>
<dbReference type="AlphaFoldDB" id="A0A4R4JST1"/>
<name>A0A4R4JST1_9GAMM</name>
<evidence type="ECO:0000313" key="2">
    <source>
        <dbReference type="Proteomes" id="UP000295598"/>
    </source>
</evidence>
<evidence type="ECO:0000313" key="1">
    <source>
        <dbReference type="EMBL" id="TDB56831.1"/>
    </source>
</evidence>
<dbReference type="InterPro" id="IPR012620">
    <property type="entry name" value="Trp_operon_leader_peptide"/>
</dbReference>
<organism evidence="1 2">
    <name type="scientific">Photorhabdus khanii subsp. guanajuatensis</name>
    <dbReference type="NCBI Taxonomy" id="2100166"/>
    <lineage>
        <taxon>Bacteria</taxon>
        <taxon>Pseudomonadati</taxon>
        <taxon>Pseudomonadota</taxon>
        <taxon>Gammaproteobacteria</taxon>
        <taxon>Enterobacterales</taxon>
        <taxon>Morganellaceae</taxon>
        <taxon>Photorhabdus</taxon>
    </lineage>
</organism>
<dbReference type="EMBL" id="PUJY01000019">
    <property type="protein sequence ID" value="TDB56831.1"/>
    <property type="molecule type" value="Genomic_DNA"/>
</dbReference>
<dbReference type="NCBIfam" id="TIGR02616">
    <property type="entry name" value="tnaC_leader"/>
    <property type="match status" value="1"/>
</dbReference>
<dbReference type="Proteomes" id="UP000295598">
    <property type="component" value="Unassembled WGS sequence"/>
</dbReference>
<dbReference type="GO" id="GO:0031556">
    <property type="term" value="P:transcriptional attenuation by ribosome"/>
    <property type="evidence" value="ECO:0007669"/>
    <property type="project" value="InterPro"/>
</dbReference>
<protein>
    <submittedName>
        <fullName evidence="1">Tryptophanase leader peptide</fullName>
    </submittedName>
</protein>